<organism evidence="2 3">
    <name type="scientific">Monoraphidium neglectum</name>
    <dbReference type="NCBI Taxonomy" id="145388"/>
    <lineage>
        <taxon>Eukaryota</taxon>
        <taxon>Viridiplantae</taxon>
        <taxon>Chlorophyta</taxon>
        <taxon>core chlorophytes</taxon>
        <taxon>Chlorophyceae</taxon>
        <taxon>CS clade</taxon>
        <taxon>Sphaeropleales</taxon>
        <taxon>Selenastraceae</taxon>
        <taxon>Monoraphidium</taxon>
    </lineage>
</organism>
<dbReference type="Proteomes" id="UP000054498">
    <property type="component" value="Unassembled WGS sequence"/>
</dbReference>
<evidence type="ECO:0000256" key="1">
    <source>
        <dbReference type="SAM" id="MobiDB-lite"/>
    </source>
</evidence>
<sequence>GADAEDSVLRATSSAQTSLDRAMLLCSAVLEEKLDVLEAASSCDRAAAGAAMIAEATAQALAGPSSMGSPRLPPMSSCRETLVHRRRPRPGASPRAEEPGGGGGGGGAAGAAALFGGAQRRDQAAP</sequence>
<evidence type="ECO:0000313" key="2">
    <source>
        <dbReference type="EMBL" id="KIY92611.1"/>
    </source>
</evidence>
<accession>A0A0D2LRX6</accession>
<feature type="region of interest" description="Disordered" evidence="1">
    <location>
        <begin position="61"/>
        <end position="126"/>
    </location>
</feature>
<name>A0A0D2LRX6_9CHLO</name>
<dbReference type="EMBL" id="KK105470">
    <property type="protein sequence ID" value="KIY92611.1"/>
    <property type="molecule type" value="Genomic_DNA"/>
</dbReference>
<feature type="compositionally biased region" description="Gly residues" evidence="1">
    <location>
        <begin position="99"/>
        <end position="109"/>
    </location>
</feature>
<dbReference type="KEGG" id="mng:MNEG_15353"/>
<keyword evidence="3" id="KW-1185">Reference proteome</keyword>
<dbReference type="AlphaFoldDB" id="A0A0D2LRX6"/>
<dbReference type="GeneID" id="25733006"/>
<proteinExistence type="predicted"/>
<dbReference type="RefSeq" id="XP_013891631.1">
    <property type="nucleotide sequence ID" value="XM_014036177.1"/>
</dbReference>
<reference evidence="2 3" key="1">
    <citation type="journal article" date="2013" name="BMC Genomics">
        <title>Reconstruction of the lipid metabolism for the microalga Monoraphidium neglectum from its genome sequence reveals characteristics suitable for biofuel production.</title>
        <authorList>
            <person name="Bogen C."/>
            <person name="Al-Dilaimi A."/>
            <person name="Albersmeier A."/>
            <person name="Wichmann J."/>
            <person name="Grundmann M."/>
            <person name="Rupp O."/>
            <person name="Lauersen K.J."/>
            <person name="Blifernez-Klassen O."/>
            <person name="Kalinowski J."/>
            <person name="Goesmann A."/>
            <person name="Mussgnug J.H."/>
            <person name="Kruse O."/>
        </authorList>
    </citation>
    <scope>NUCLEOTIDE SEQUENCE [LARGE SCALE GENOMIC DNA]</scope>
    <source>
        <strain evidence="2 3">SAG 48.87</strain>
    </source>
</reference>
<evidence type="ECO:0000313" key="3">
    <source>
        <dbReference type="Proteomes" id="UP000054498"/>
    </source>
</evidence>
<gene>
    <name evidence="2" type="ORF">MNEG_15353</name>
</gene>
<feature type="non-terminal residue" evidence="2">
    <location>
        <position position="1"/>
    </location>
</feature>
<protein>
    <submittedName>
        <fullName evidence="2">Uncharacterized protein</fullName>
    </submittedName>
</protein>